<keyword evidence="3" id="KW-1185">Reference proteome</keyword>
<feature type="region of interest" description="Disordered" evidence="1">
    <location>
        <begin position="75"/>
        <end position="127"/>
    </location>
</feature>
<dbReference type="EMBL" id="UZAI01000824">
    <property type="protein sequence ID" value="VDO56766.1"/>
    <property type="molecule type" value="Genomic_DNA"/>
</dbReference>
<feature type="region of interest" description="Disordered" evidence="1">
    <location>
        <begin position="19"/>
        <end position="39"/>
    </location>
</feature>
<sequence length="127" mass="14575">MQLDDLDFADDLSLLSHKQQQMQEKTTSVAAASTTNTSNTLARHYQQQLTMGENKPDLRVGRNQEEVLEVDNIHIDESTQLHYKASPHLESSRPKEEERNTKEHITSRNGDKNKKNEQQLDKTGKEC</sequence>
<dbReference type="AlphaFoldDB" id="A0A183LGT9"/>
<feature type="compositionally biased region" description="Low complexity" evidence="1">
    <location>
        <begin position="26"/>
        <end position="39"/>
    </location>
</feature>
<feature type="compositionally biased region" description="Basic and acidic residues" evidence="1">
    <location>
        <begin position="90"/>
        <end position="127"/>
    </location>
</feature>
<evidence type="ECO:0000256" key="1">
    <source>
        <dbReference type="SAM" id="MobiDB-lite"/>
    </source>
</evidence>
<protein>
    <submittedName>
        <fullName evidence="2">Uncharacterized protein</fullName>
    </submittedName>
</protein>
<evidence type="ECO:0000313" key="3">
    <source>
        <dbReference type="Proteomes" id="UP000277204"/>
    </source>
</evidence>
<gene>
    <name evidence="2" type="ORF">SMRZ_LOCUS3014</name>
</gene>
<proteinExistence type="predicted"/>
<accession>A0A183LGT9</accession>
<reference evidence="2 3" key="1">
    <citation type="submission" date="2018-11" db="EMBL/GenBank/DDBJ databases">
        <authorList>
            <consortium name="Pathogen Informatics"/>
        </authorList>
    </citation>
    <scope>NUCLEOTIDE SEQUENCE [LARGE SCALE GENOMIC DNA]</scope>
    <source>
        <strain evidence="2 3">Zambia</strain>
    </source>
</reference>
<dbReference type="Proteomes" id="UP000277204">
    <property type="component" value="Unassembled WGS sequence"/>
</dbReference>
<evidence type="ECO:0000313" key="2">
    <source>
        <dbReference type="EMBL" id="VDO56766.1"/>
    </source>
</evidence>
<organism evidence="2 3">
    <name type="scientific">Schistosoma margrebowiei</name>
    <dbReference type="NCBI Taxonomy" id="48269"/>
    <lineage>
        <taxon>Eukaryota</taxon>
        <taxon>Metazoa</taxon>
        <taxon>Spiralia</taxon>
        <taxon>Lophotrochozoa</taxon>
        <taxon>Platyhelminthes</taxon>
        <taxon>Trematoda</taxon>
        <taxon>Digenea</taxon>
        <taxon>Strigeidida</taxon>
        <taxon>Schistosomatoidea</taxon>
        <taxon>Schistosomatidae</taxon>
        <taxon>Schistosoma</taxon>
    </lineage>
</organism>
<name>A0A183LGT9_9TREM</name>